<evidence type="ECO:0000313" key="2">
    <source>
        <dbReference type="EMBL" id="KAF8795482.1"/>
    </source>
</evidence>
<dbReference type="EMBL" id="JABXBU010000002">
    <property type="protein sequence ID" value="KAF8795482.1"/>
    <property type="molecule type" value="Genomic_DNA"/>
</dbReference>
<protein>
    <submittedName>
        <fullName evidence="2">Uncharacterized protein</fullName>
    </submittedName>
</protein>
<keyword evidence="3" id="KW-1185">Reference proteome</keyword>
<reference evidence="2" key="2">
    <citation type="submission" date="2020-06" db="EMBL/GenBank/DDBJ databases">
        <authorList>
            <person name="Sheffer M."/>
        </authorList>
    </citation>
    <scope>NUCLEOTIDE SEQUENCE</scope>
</reference>
<sequence length="247" mass="27221">MRTLADARVTDKLLKSLWIQRLPVRVQEIVAVSSDSLDLLSEIADKIAVVSESAGEVQECSSSAVTNDSLQQQIAALQEAVQQLTRKQEGSKYSRPRRSNSKGLSRKYPIPSLVKCVGVWPCKSSLNKVPDPNFPLYATNETRIPTFSCKEFILDFDLRRLFSWSFFLANVKKLVLGAGLLTDINNCRFIDRLTSVLGGSSSHGPSLGLKSVSDSSPYHKLLNQFPSLTNQPSVRLTTGSMMLLTAS</sequence>
<comment type="caution">
    <text evidence="2">The sequence shown here is derived from an EMBL/GenBank/DDBJ whole genome shotgun (WGS) entry which is preliminary data.</text>
</comment>
<proteinExistence type="predicted"/>
<dbReference type="PANTHER" id="PTHR33327:SF3">
    <property type="entry name" value="RNA-DIRECTED DNA POLYMERASE"/>
    <property type="match status" value="1"/>
</dbReference>
<gene>
    <name evidence="2" type="ORF">HNY73_003326</name>
</gene>
<dbReference type="AlphaFoldDB" id="A0A8T0FXK1"/>
<evidence type="ECO:0000313" key="3">
    <source>
        <dbReference type="Proteomes" id="UP000807504"/>
    </source>
</evidence>
<organism evidence="2 3">
    <name type="scientific">Argiope bruennichi</name>
    <name type="common">Wasp spider</name>
    <name type="synonym">Aranea bruennichi</name>
    <dbReference type="NCBI Taxonomy" id="94029"/>
    <lineage>
        <taxon>Eukaryota</taxon>
        <taxon>Metazoa</taxon>
        <taxon>Ecdysozoa</taxon>
        <taxon>Arthropoda</taxon>
        <taxon>Chelicerata</taxon>
        <taxon>Arachnida</taxon>
        <taxon>Araneae</taxon>
        <taxon>Araneomorphae</taxon>
        <taxon>Entelegynae</taxon>
        <taxon>Araneoidea</taxon>
        <taxon>Araneidae</taxon>
        <taxon>Argiope</taxon>
    </lineage>
</organism>
<reference evidence="2" key="1">
    <citation type="journal article" date="2020" name="bioRxiv">
        <title>Chromosome-level reference genome of the European wasp spider Argiope bruennichi: a resource for studies on range expansion and evolutionary adaptation.</title>
        <authorList>
            <person name="Sheffer M.M."/>
            <person name="Hoppe A."/>
            <person name="Krehenwinkel H."/>
            <person name="Uhl G."/>
            <person name="Kuss A.W."/>
            <person name="Jensen L."/>
            <person name="Jensen C."/>
            <person name="Gillespie R.G."/>
            <person name="Hoff K.J."/>
            <person name="Prost S."/>
        </authorList>
    </citation>
    <scope>NUCLEOTIDE SEQUENCE</scope>
</reference>
<evidence type="ECO:0000256" key="1">
    <source>
        <dbReference type="SAM" id="MobiDB-lite"/>
    </source>
</evidence>
<name>A0A8T0FXK1_ARGBR</name>
<accession>A0A8T0FXK1</accession>
<feature type="region of interest" description="Disordered" evidence="1">
    <location>
        <begin position="86"/>
        <end position="106"/>
    </location>
</feature>
<dbReference type="Proteomes" id="UP000807504">
    <property type="component" value="Unassembled WGS sequence"/>
</dbReference>
<dbReference type="PANTHER" id="PTHR33327">
    <property type="entry name" value="ENDONUCLEASE"/>
    <property type="match status" value="1"/>
</dbReference>